<feature type="chain" id="PRO_5042158510" description="Secreted protein" evidence="1">
    <location>
        <begin position="21"/>
        <end position="173"/>
    </location>
</feature>
<dbReference type="EMBL" id="BSYO01000028">
    <property type="protein sequence ID" value="GMH24775.1"/>
    <property type="molecule type" value="Genomic_DNA"/>
</dbReference>
<keyword evidence="3" id="KW-1185">Reference proteome</keyword>
<evidence type="ECO:0000313" key="3">
    <source>
        <dbReference type="Proteomes" id="UP001279734"/>
    </source>
</evidence>
<dbReference type="Proteomes" id="UP001279734">
    <property type="component" value="Unassembled WGS sequence"/>
</dbReference>
<sequence>MRLLTPLALWAVLLAAPARGGTGKKKEEKKKCLEFSAVGVPSVRLPHLLILLPCDGWSWCAGILSLLDVVGEIPLASDGGVWFESLDWTVVSLLNESSSIGCALVCCGVSGRVNDDDGGSLWLGFTLSCGEASAGLYYTMRVMSFFGTLLLQLMGLWHSGPLLGRFVIDVVVW</sequence>
<comment type="caution">
    <text evidence="2">The sequence shown here is derived from an EMBL/GenBank/DDBJ whole genome shotgun (WGS) entry which is preliminary data.</text>
</comment>
<protein>
    <recommendedName>
        <fullName evidence="4">Secreted protein</fullName>
    </recommendedName>
</protein>
<evidence type="ECO:0000256" key="1">
    <source>
        <dbReference type="SAM" id="SignalP"/>
    </source>
</evidence>
<organism evidence="2 3">
    <name type="scientific">Nepenthes gracilis</name>
    <name type="common">Slender pitcher plant</name>
    <dbReference type="NCBI Taxonomy" id="150966"/>
    <lineage>
        <taxon>Eukaryota</taxon>
        <taxon>Viridiplantae</taxon>
        <taxon>Streptophyta</taxon>
        <taxon>Embryophyta</taxon>
        <taxon>Tracheophyta</taxon>
        <taxon>Spermatophyta</taxon>
        <taxon>Magnoliopsida</taxon>
        <taxon>eudicotyledons</taxon>
        <taxon>Gunneridae</taxon>
        <taxon>Pentapetalae</taxon>
        <taxon>Caryophyllales</taxon>
        <taxon>Nepenthaceae</taxon>
        <taxon>Nepenthes</taxon>
    </lineage>
</organism>
<keyword evidence="1" id="KW-0732">Signal</keyword>
<evidence type="ECO:0000313" key="2">
    <source>
        <dbReference type="EMBL" id="GMH24775.1"/>
    </source>
</evidence>
<accession>A0AAD3T857</accession>
<feature type="signal peptide" evidence="1">
    <location>
        <begin position="1"/>
        <end position="20"/>
    </location>
</feature>
<evidence type="ECO:0008006" key="4">
    <source>
        <dbReference type="Google" id="ProtNLM"/>
    </source>
</evidence>
<dbReference type="AlphaFoldDB" id="A0AAD3T857"/>
<name>A0AAD3T857_NEPGR</name>
<proteinExistence type="predicted"/>
<gene>
    <name evidence="2" type="ORF">Nepgr_026618</name>
</gene>
<reference evidence="2" key="1">
    <citation type="submission" date="2023-05" db="EMBL/GenBank/DDBJ databases">
        <title>Nepenthes gracilis genome sequencing.</title>
        <authorList>
            <person name="Fukushima K."/>
        </authorList>
    </citation>
    <scope>NUCLEOTIDE SEQUENCE</scope>
    <source>
        <strain evidence="2">SING2019-196</strain>
    </source>
</reference>